<dbReference type="GO" id="GO:0000287">
    <property type="term" value="F:magnesium ion binding"/>
    <property type="evidence" value="ECO:0007669"/>
    <property type="project" value="UniProtKB-UniRule"/>
</dbReference>
<dbReference type="AlphaFoldDB" id="A0A450VWV1"/>
<dbReference type="FunFam" id="3.40.50.970:FF:000005">
    <property type="entry name" value="1-deoxy-D-xylulose-5-phosphate synthase"/>
    <property type="match status" value="1"/>
</dbReference>
<keyword evidence="4 11" id="KW-0808">Transferase</keyword>
<feature type="binding site" evidence="11">
    <location>
        <position position="398"/>
    </location>
    <ligand>
        <name>thiamine diphosphate</name>
        <dbReference type="ChEBI" id="CHEBI:58937"/>
    </ligand>
</feature>
<evidence type="ECO:0000256" key="2">
    <source>
        <dbReference type="ARBA" id="ARBA00011081"/>
    </source>
</evidence>
<dbReference type="CDD" id="cd02007">
    <property type="entry name" value="TPP_DXS"/>
    <property type="match status" value="1"/>
</dbReference>
<feature type="binding site" evidence="11">
    <location>
        <position position="291"/>
    </location>
    <ligand>
        <name>Mg(2+)</name>
        <dbReference type="ChEBI" id="CHEBI:18420"/>
    </ligand>
</feature>
<dbReference type="GO" id="GO:0016114">
    <property type="term" value="P:terpenoid biosynthetic process"/>
    <property type="evidence" value="ECO:0007669"/>
    <property type="project" value="UniProtKB-UniRule"/>
</dbReference>
<dbReference type="PANTHER" id="PTHR43322">
    <property type="entry name" value="1-D-DEOXYXYLULOSE 5-PHOSPHATE SYNTHASE-RELATED"/>
    <property type="match status" value="1"/>
</dbReference>
<dbReference type="GO" id="GO:0019288">
    <property type="term" value="P:isopentenyl diphosphate biosynthetic process, methylerythritol 4-phosphate pathway"/>
    <property type="evidence" value="ECO:0007669"/>
    <property type="project" value="TreeGrafter"/>
</dbReference>
<feature type="binding site" evidence="11">
    <location>
        <position position="190"/>
    </location>
    <ligand>
        <name>thiamine diphosphate</name>
        <dbReference type="ChEBI" id="CHEBI:58937"/>
    </ligand>
</feature>
<evidence type="ECO:0000256" key="5">
    <source>
        <dbReference type="ARBA" id="ARBA00022723"/>
    </source>
</evidence>
<dbReference type="PANTHER" id="PTHR43322:SF5">
    <property type="entry name" value="1-DEOXY-D-XYLULOSE-5-PHOSPHATE SYNTHASE, CHLOROPLASTIC"/>
    <property type="match status" value="1"/>
</dbReference>
<dbReference type="NCBIfam" id="TIGR00204">
    <property type="entry name" value="dxs"/>
    <property type="match status" value="1"/>
</dbReference>
<keyword evidence="7 11" id="KW-0784">Thiamine biosynthesis</keyword>
<comment type="catalytic activity">
    <reaction evidence="11">
        <text>D-glyceraldehyde 3-phosphate + pyruvate + H(+) = 1-deoxy-D-xylulose 5-phosphate + CO2</text>
        <dbReference type="Rhea" id="RHEA:12605"/>
        <dbReference type="ChEBI" id="CHEBI:15361"/>
        <dbReference type="ChEBI" id="CHEBI:15378"/>
        <dbReference type="ChEBI" id="CHEBI:16526"/>
        <dbReference type="ChEBI" id="CHEBI:57792"/>
        <dbReference type="ChEBI" id="CHEBI:59776"/>
        <dbReference type="EC" id="2.2.1.7"/>
    </reaction>
</comment>
<keyword evidence="8 11" id="KW-0786">Thiamine pyrophosphate</keyword>
<feature type="binding site" evidence="11">
    <location>
        <position position="479"/>
    </location>
    <ligand>
        <name>thiamine diphosphate</name>
        <dbReference type="ChEBI" id="CHEBI:58937"/>
    </ligand>
</feature>
<evidence type="ECO:0000313" key="13">
    <source>
        <dbReference type="EMBL" id="VFK09269.1"/>
    </source>
</evidence>
<dbReference type="GO" id="GO:0005829">
    <property type="term" value="C:cytosol"/>
    <property type="evidence" value="ECO:0007669"/>
    <property type="project" value="TreeGrafter"/>
</dbReference>
<dbReference type="Pfam" id="PF02780">
    <property type="entry name" value="Transketolase_C"/>
    <property type="match status" value="1"/>
</dbReference>
<dbReference type="NCBIfam" id="NF003933">
    <property type="entry name" value="PRK05444.2-2"/>
    <property type="match status" value="1"/>
</dbReference>
<dbReference type="SUPFAM" id="SSF52518">
    <property type="entry name" value="Thiamin diphosphate-binding fold (THDP-binding)"/>
    <property type="match status" value="2"/>
</dbReference>
<keyword evidence="5 11" id="KW-0479">Metal-binding</keyword>
<feature type="binding site" evidence="11">
    <location>
        <position position="262"/>
    </location>
    <ligand>
        <name>Mg(2+)</name>
        <dbReference type="ChEBI" id="CHEBI:18420"/>
    </ligand>
</feature>
<keyword evidence="6 11" id="KW-0460">Magnesium</keyword>
<dbReference type="FunFam" id="3.40.50.920:FF:000002">
    <property type="entry name" value="1-deoxy-D-xylulose-5-phosphate synthase"/>
    <property type="match status" value="1"/>
</dbReference>
<gene>
    <name evidence="11" type="primary">dxs</name>
    <name evidence="13" type="ORF">BECKLPF1236B_GA0070989_10073</name>
</gene>
<comment type="subunit">
    <text evidence="3 11">Homodimer.</text>
</comment>
<feature type="binding site" evidence="11">
    <location>
        <begin position="231"/>
        <end position="233"/>
    </location>
    <ligand>
        <name>thiamine diphosphate</name>
        <dbReference type="ChEBI" id="CHEBI:58937"/>
    </ligand>
</feature>
<comment type="pathway">
    <text evidence="1 11">Metabolic intermediate biosynthesis; 1-deoxy-D-xylulose 5-phosphate biosynthesis; 1-deoxy-D-xylulose 5-phosphate from D-glyceraldehyde 3-phosphate and pyruvate: step 1/1.</text>
</comment>
<dbReference type="Pfam" id="PF02779">
    <property type="entry name" value="Transket_pyr"/>
    <property type="match status" value="1"/>
</dbReference>
<dbReference type="InterPro" id="IPR005477">
    <property type="entry name" value="Dxylulose-5-P_synthase"/>
</dbReference>
<dbReference type="CDD" id="cd07033">
    <property type="entry name" value="TPP_PYR_DXS_TK_like"/>
    <property type="match status" value="1"/>
</dbReference>
<evidence type="ECO:0000256" key="9">
    <source>
        <dbReference type="ARBA" id="ARBA00023229"/>
    </source>
</evidence>
<dbReference type="Pfam" id="PF13292">
    <property type="entry name" value="DXP_synthase_N"/>
    <property type="match status" value="1"/>
</dbReference>
<evidence type="ECO:0000256" key="1">
    <source>
        <dbReference type="ARBA" id="ARBA00004980"/>
    </source>
</evidence>
<comment type="similarity">
    <text evidence="2 11">Belongs to the transketolase family. DXPS subfamily.</text>
</comment>
<dbReference type="EMBL" id="CAADFK010000007">
    <property type="protein sequence ID" value="VFK09269.1"/>
    <property type="molecule type" value="Genomic_DNA"/>
</dbReference>
<dbReference type="InterPro" id="IPR020826">
    <property type="entry name" value="Transketolase_BS"/>
</dbReference>
<dbReference type="HAMAP" id="MF_00315">
    <property type="entry name" value="DXP_synth"/>
    <property type="match status" value="1"/>
</dbReference>
<dbReference type="SMART" id="SM00861">
    <property type="entry name" value="Transket_pyr"/>
    <property type="match status" value="1"/>
</dbReference>
<comment type="cofactor">
    <cofactor evidence="11">
        <name>Mg(2+)</name>
        <dbReference type="ChEBI" id="CHEBI:18420"/>
    </cofactor>
    <text evidence="11">Binds 1 Mg(2+) ion per subunit.</text>
</comment>
<evidence type="ECO:0000256" key="11">
    <source>
        <dbReference type="HAMAP-Rule" id="MF_00315"/>
    </source>
</evidence>
<reference evidence="13" key="1">
    <citation type="submission" date="2019-02" db="EMBL/GenBank/DDBJ databases">
        <authorList>
            <person name="Gruber-Vodicka R. H."/>
            <person name="Seah K. B. B."/>
        </authorList>
    </citation>
    <scope>NUCLEOTIDE SEQUENCE</scope>
    <source>
        <strain evidence="13">BECK_S313</strain>
    </source>
</reference>
<feature type="domain" description="Transketolase-like pyrimidine-binding" evidence="12">
    <location>
        <begin position="428"/>
        <end position="592"/>
    </location>
</feature>
<dbReference type="PROSITE" id="PS00801">
    <property type="entry name" value="TRANSKETOLASE_1"/>
    <property type="match status" value="1"/>
</dbReference>
<evidence type="ECO:0000256" key="10">
    <source>
        <dbReference type="ARBA" id="ARBA00055605"/>
    </source>
</evidence>
<proteinExistence type="inferred from homology"/>
<protein>
    <recommendedName>
        <fullName evidence="11">1-deoxy-D-xylulose-5-phosphate synthase</fullName>
        <ecNumber evidence="11">2.2.1.7</ecNumber>
    </recommendedName>
    <alternativeName>
        <fullName evidence="11">1-deoxyxylulose-5-phosphate synthase</fullName>
        <shortName evidence="11">DXP synthase</shortName>
        <shortName evidence="11">DXPS</shortName>
    </alternativeName>
</protein>
<dbReference type="InterPro" id="IPR033248">
    <property type="entry name" value="Transketolase_C"/>
</dbReference>
<dbReference type="UniPathway" id="UPA00064">
    <property type="reaction ID" value="UER00091"/>
</dbReference>
<dbReference type="PROSITE" id="PS00802">
    <property type="entry name" value="TRANSKETOLASE_2"/>
    <property type="match status" value="1"/>
</dbReference>
<dbReference type="InterPro" id="IPR009014">
    <property type="entry name" value="Transketo_C/PFOR_II"/>
</dbReference>
<sequence>MRGRPITIESIQPDRHIVLHISLDDAKMASGGVASDHPLLFPFRAFMAIGHIGAFIIPEDGGIEACGGLRVARLALLRYLKKRFRGIRRVRQDLSPFNPGAKRWHVLHGNPIMFTSSYPRLATIDNPADLRRLPKPELIPLAEELRGYLVEAVSRSGGHLAAGLGAVELTIAMHYVFDTPKDRIVWDVGHQSYPHKILTGRRDRLASIRSKDGLAPFPKRSESDFDVFGVGHAGTSISAALGMAIAAECENQDRKVIAVIGDGALTAGMAFEALNHAGELHTNLLVILNDNDMSISPNVGALSNYFAKVLSGKLYSTVRAGSKKVLKRMPPVWELARRAEEHVKGLIAPGTLFEELGFNYIGPVDGHDLPTLITTLTNLRALAGPQFLHIVTRKGKGYPPAERDPVKFHGVGSFDVKTGKLTRKTNGITYTDVFQDWLCRMARRDARLVAITPAMKEGSGLTRFAKEFPDRYFDVGIAEQHAVTLGAGLACEGLKPIVAIYSTFLQRGYDQVIHDVVLQDLPVLFAIDRAGIVGPDGPTHAGSFDLSFLRCLPNLVLMAPSDEDECHRMLCTGFSLDRPSAIRYPRDVGPGAAIREEMDAIPVGKAKLRRRGKKVALLAFGAMVAPCLEAADTLDATVVDMRFVKPLDEEILRRMADEHDLLVTVEDNAVAGGAGSGVNECLLANGINAPIINHGIPDYFLQHGSRSDVLAEADLRAEGILRLVENHFA</sequence>
<feature type="binding site" evidence="11">
    <location>
        <begin position="263"/>
        <end position="264"/>
    </location>
    <ligand>
        <name>thiamine diphosphate</name>
        <dbReference type="ChEBI" id="CHEBI:58937"/>
    </ligand>
</feature>
<comment type="cofactor">
    <cofactor evidence="11">
        <name>thiamine diphosphate</name>
        <dbReference type="ChEBI" id="CHEBI:58937"/>
    </cofactor>
    <text evidence="11">Binds 1 thiamine pyrophosphate per subunit.</text>
</comment>
<evidence type="ECO:0000259" key="12">
    <source>
        <dbReference type="SMART" id="SM00861"/>
    </source>
</evidence>
<dbReference type="EC" id="2.2.1.7" evidence="11"/>
<dbReference type="InterPro" id="IPR049557">
    <property type="entry name" value="Transketolase_CS"/>
</dbReference>
<dbReference type="GO" id="GO:0009228">
    <property type="term" value="P:thiamine biosynthetic process"/>
    <property type="evidence" value="ECO:0007669"/>
    <property type="project" value="UniProtKB-UniRule"/>
</dbReference>
<accession>A0A450VWV1</accession>
<evidence type="ECO:0000256" key="4">
    <source>
        <dbReference type="ARBA" id="ARBA00022679"/>
    </source>
</evidence>
<dbReference type="Gene3D" id="3.40.50.970">
    <property type="match status" value="2"/>
</dbReference>
<dbReference type="InterPro" id="IPR029061">
    <property type="entry name" value="THDP-binding"/>
</dbReference>
<evidence type="ECO:0000256" key="7">
    <source>
        <dbReference type="ARBA" id="ARBA00022977"/>
    </source>
</evidence>
<keyword evidence="9 11" id="KW-0414">Isoprene biosynthesis</keyword>
<evidence type="ECO:0000256" key="8">
    <source>
        <dbReference type="ARBA" id="ARBA00023052"/>
    </source>
</evidence>
<dbReference type="SUPFAM" id="SSF52922">
    <property type="entry name" value="TK C-terminal domain-like"/>
    <property type="match status" value="1"/>
</dbReference>
<feature type="binding site" evidence="11">
    <location>
        <position position="291"/>
    </location>
    <ligand>
        <name>thiamine diphosphate</name>
        <dbReference type="ChEBI" id="CHEBI:58937"/>
    </ligand>
</feature>
<evidence type="ECO:0000256" key="3">
    <source>
        <dbReference type="ARBA" id="ARBA00011738"/>
    </source>
</evidence>
<dbReference type="GO" id="GO:0030976">
    <property type="term" value="F:thiamine pyrophosphate binding"/>
    <property type="evidence" value="ECO:0007669"/>
    <property type="project" value="UniProtKB-UniRule"/>
</dbReference>
<dbReference type="Gene3D" id="3.40.50.920">
    <property type="match status" value="1"/>
</dbReference>
<organism evidence="13">
    <name type="scientific">Candidatus Kentrum sp. LPFa</name>
    <dbReference type="NCBI Taxonomy" id="2126335"/>
    <lineage>
        <taxon>Bacteria</taxon>
        <taxon>Pseudomonadati</taxon>
        <taxon>Pseudomonadota</taxon>
        <taxon>Gammaproteobacteria</taxon>
        <taxon>Candidatus Kentrum</taxon>
    </lineage>
</organism>
<dbReference type="InterPro" id="IPR005475">
    <property type="entry name" value="Transketolase-like_Pyr-bd"/>
</dbReference>
<dbReference type="GO" id="GO:0008661">
    <property type="term" value="F:1-deoxy-D-xylulose-5-phosphate synthase activity"/>
    <property type="evidence" value="ECO:0007669"/>
    <property type="project" value="UniProtKB-UniRule"/>
</dbReference>
<comment type="function">
    <text evidence="10 11">Catalyzes the acyloin condensation reaction between C atoms 2 and 3 of pyruvate and glyceraldehyde 3-phosphate to yield 1-deoxy-D-xylulose-5-phosphate (DXP).</text>
</comment>
<name>A0A450VWV1_9GAMM</name>
<evidence type="ECO:0000256" key="6">
    <source>
        <dbReference type="ARBA" id="ARBA00022842"/>
    </source>
</evidence>